<protein>
    <submittedName>
        <fullName evidence="1">Uncharacterized protein</fullName>
    </submittedName>
</protein>
<organism evidence="1">
    <name type="scientific">marine sediment metagenome</name>
    <dbReference type="NCBI Taxonomy" id="412755"/>
    <lineage>
        <taxon>unclassified sequences</taxon>
        <taxon>metagenomes</taxon>
        <taxon>ecological metagenomes</taxon>
    </lineage>
</organism>
<sequence length="248" mass="29172">ELRRTIPLEKARLEDFYEDENAEKRDLIEDINYIFSNWLNEIIADLIAFLYIGMPFLLSLSEYSLVNKSPKSIRDSHPPLFLRLKILFKLYNKKEYSAKIKRYGNITKYIAKYKKIAKNTFKNETNLMLNQKCYIIEKKINAVSDILIDIVEKSLVIKNTEFIHARMEYSVNSLLSLIPPVEYISEARTIHTLTPYIVLNAAWIVKENYKIKLHEYFPDDLHAGRVVLNKLTCKALELINFRSKMRTG</sequence>
<proteinExistence type="predicted"/>
<feature type="non-terminal residue" evidence="1">
    <location>
        <position position="1"/>
    </location>
</feature>
<accession>X1H7E0</accession>
<dbReference type="EMBL" id="BARU01007097">
    <property type="protein sequence ID" value="GAH41233.1"/>
    <property type="molecule type" value="Genomic_DNA"/>
</dbReference>
<evidence type="ECO:0000313" key="1">
    <source>
        <dbReference type="EMBL" id="GAH41233.1"/>
    </source>
</evidence>
<comment type="caution">
    <text evidence="1">The sequence shown here is derived from an EMBL/GenBank/DDBJ whole genome shotgun (WGS) entry which is preliminary data.</text>
</comment>
<reference evidence="1" key="1">
    <citation type="journal article" date="2014" name="Front. Microbiol.">
        <title>High frequency of phylogenetically diverse reductive dehalogenase-homologous genes in deep subseafloor sedimentary metagenomes.</title>
        <authorList>
            <person name="Kawai M."/>
            <person name="Futagami T."/>
            <person name="Toyoda A."/>
            <person name="Takaki Y."/>
            <person name="Nishi S."/>
            <person name="Hori S."/>
            <person name="Arai W."/>
            <person name="Tsubouchi T."/>
            <person name="Morono Y."/>
            <person name="Uchiyama I."/>
            <person name="Ito T."/>
            <person name="Fujiyama A."/>
            <person name="Inagaki F."/>
            <person name="Takami H."/>
        </authorList>
    </citation>
    <scope>NUCLEOTIDE SEQUENCE</scope>
    <source>
        <strain evidence="1">Expedition CK06-06</strain>
    </source>
</reference>
<dbReference type="AlphaFoldDB" id="X1H7E0"/>
<gene>
    <name evidence="1" type="ORF">S03H2_13995</name>
</gene>
<name>X1H7E0_9ZZZZ</name>